<dbReference type="OrthoDB" id="4330798at2"/>
<protein>
    <recommendedName>
        <fullName evidence="5">DUF2637 domain-containing protein</fullName>
    </recommendedName>
</protein>
<evidence type="ECO:0000256" key="2">
    <source>
        <dbReference type="SAM" id="Phobius"/>
    </source>
</evidence>
<evidence type="ECO:0000313" key="3">
    <source>
        <dbReference type="EMBL" id="PSL52460.1"/>
    </source>
</evidence>
<feature type="transmembrane region" description="Helical" evidence="2">
    <location>
        <begin position="7"/>
        <end position="27"/>
    </location>
</feature>
<evidence type="ECO:0000256" key="1">
    <source>
        <dbReference type="SAM" id="MobiDB-lite"/>
    </source>
</evidence>
<reference evidence="3 4" key="1">
    <citation type="submission" date="2018-03" db="EMBL/GenBank/DDBJ databases">
        <title>Genomic Encyclopedia of Type Strains, Phase III (KMG-III): the genomes of soil and plant-associated and newly described type strains.</title>
        <authorList>
            <person name="Whitman W."/>
        </authorList>
    </citation>
    <scope>NUCLEOTIDE SEQUENCE [LARGE SCALE GENOMIC DNA]</scope>
    <source>
        <strain evidence="3 4">CGMCC 4.7097</strain>
    </source>
</reference>
<feature type="region of interest" description="Disordered" evidence="1">
    <location>
        <begin position="138"/>
        <end position="164"/>
    </location>
</feature>
<keyword evidence="2" id="KW-0472">Membrane</keyword>
<evidence type="ECO:0008006" key="5">
    <source>
        <dbReference type="Google" id="ProtNLM"/>
    </source>
</evidence>
<feature type="transmembrane region" description="Helical" evidence="2">
    <location>
        <begin position="81"/>
        <end position="100"/>
    </location>
</feature>
<dbReference type="AlphaFoldDB" id="A0A2P8I1Z4"/>
<name>A0A2P8I1Z4_SACCR</name>
<dbReference type="Proteomes" id="UP000241118">
    <property type="component" value="Unassembled WGS sequence"/>
</dbReference>
<proteinExistence type="predicted"/>
<keyword evidence="2" id="KW-0812">Transmembrane</keyword>
<evidence type="ECO:0000313" key="4">
    <source>
        <dbReference type="Proteomes" id="UP000241118"/>
    </source>
</evidence>
<feature type="transmembrane region" description="Helical" evidence="2">
    <location>
        <begin position="39"/>
        <end position="60"/>
    </location>
</feature>
<keyword evidence="2" id="KW-1133">Transmembrane helix</keyword>
<dbReference type="EMBL" id="PYAX01000013">
    <property type="protein sequence ID" value="PSL52460.1"/>
    <property type="molecule type" value="Genomic_DNA"/>
</dbReference>
<accession>A0A2P8I1Z4</accession>
<comment type="caution">
    <text evidence="3">The sequence shown here is derived from an EMBL/GenBank/DDBJ whole genome shotgun (WGS) entry which is preliminary data.</text>
</comment>
<sequence length="222" mass="23519">MSDQTPVVRVVVVIMGTVVGLTFLFGFGNVLNLALRLGVPVWVAPLVAPAVDLSVLGLLLGIRQLVLVGATVAQLRPARRLLTFASLVTLALNVADPLLAGQYGKAAFDAVGPLLLIGWAEVGPGLLQAMSATCGAPAVQSRDGITDSPVDEPPAPRESVDPVDDGLLERARQEDVRHWERHRRPISAETLRKRLGVGAARSRLLVSVIRSERVGTSLLHSG</sequence>
<organism evidence="3 4">
    <name type="scientific">Saccharothrix carnea</name>
    <dbReference type="NCBI Taxonomy" id="1280637"/>
    <lineage>
        <taxon>Bacteria</taxon>
        <taxon>Bacillati</taxon>
        <taxon>Actinomycetota</taxon>
        <taxon>Actinomycetes</taxon>
        <taxon>Pseudonocardiales</taxon>
        <taxon>Pseudonocardiaceae</taxon>
        <taxon>Saccharothrix</taxon>
    </lineage>
</organism>
<keyword evidence="4" id="KW-1185">Reference proteome</keyword>
<gene>
    <name evidence="3" type="ORF">B0I31_113133</name>
</gene>